<keyword evidence="7" id="KW-0448">Lipopolysaccharide biosynthesis</keyword>
<accession>A0A317E8L7</accession>
<name>A0A317E8L7_9PROT</name>
<keyword evidence="9" id="KW-0443">Lipid metabolism</keyword>
<evidence type="ECO:0000256" key="7">
    <source>
        <dbReference type="ARBA" id="ARBA00022985"/>
    </source>
</evidence>
<keyword evidence="10 11" id="KW-0472">Membrane</keyword>
<evidence type="ECO:0000256" key="11">
    <source>
        <dbReference type="SAM" id="Phobius"/>
    </source>
</evidence>
<evidence type="ECO:0000256" key="8">
    <source>
        <dbReference type="ARBA" id="ARBA00022989"/>
    </source>
</evidence>
<keyword evidence="6 11" id="KW-0812">Transmembrane</keyword>
<keyword evidence="14" id="KW-1185">Reference proteome</keyword>
<dbReference type="GO" id="GO:0022857">
    <property type="term" value="F:transmembrane transporter activity"/>
    <property type="evidence" value="ECO:0007669"/>
    <property type="project" value="InterPro"/>
</dbReference>
<dbReference type="Gene3D" id="1.10.3730.20">
    <property type="match status" value="1"/>
</dbReference>
<evidence type="ECO:0000256" key="2">
    <source>
        <dbReference type="ARBA" id="ARBA00022475"/>
    </source>
</evidence>
<dbReference type="AlphaFoldDB" id="A0A317E8L7"/>
<gene>
    <name evidence="13" type="ORF">DKG75_00335</name>
</gene>
<feature type="transmembrane region" description="Helical" evidence="11">
    <location>
        <begin position="73"/>
        <end position="95"/>
    </location>
</feature>
<evidence type="ECO:0000256" key="4">
    <source>
        <dbReference type="ARBA" id="ARBA00022519"/>
    </source>
</evidence>
<comment type="caution">
    <text evidence="13">The sequence shown here is derived from an EMBL/GenBank/DDBJ whole genome shotgun (WGS) entry which is preliminary data.</text>
</comment>
<keyword evidence="3" id="KW-0444">Lipid biosynthesis</keyword>
<evidence type="ECO:0000256" key="3">
    <source>
        <dbReference type="ARBA" id="ARBA00022516"/>
    </source>
</evidence>
<dbReference type="RefSeq" id="WP_109919096.1">
    <property type="nucleotide sequence ID" value="NZ_QGLF01000001.1"/>
</dbReference>
<reference evidence="14" key="1">
    <citation type="submission" date="2018-05" db="EMBL/GenBank/DDBJ databases">
        <title>Zavarzinia sp. HR-AS.</title>
        <authorList>
            <person name="Lee Y."/>
            <person name="Jeon C.O."/>
        </authorList>
    </citation>
    <scope>NUCLEOTIDE SEQUENCE [LARGE SCALE GENOMIC DNA]</scope>
    <source>
        <strain evidence="14">DSM 1231</strain>
    </source>
</reference>
<dbReference type="PANTHER" id="PTHR30561:SF9">
    <property type="entry name" value="4-AMINO-4-DEOXY-L-ARABINOSE-PHOSPHOUNDECAPRENOL FLIPPASE SUBUNIT ARNF-RELATED"/>
    <property type="match status" value="1"/>
</dbReference>
<evidence type="ECO:0000259" key="12">
    <source>
        <dbReference type="Pfam" id="PF00892"/>
    </source>
</evidence>
<sequence>MVNTVAYAVLALTIVLDVAGQVCFKLGLNRSAGSAGPRSFWRRVAGTPLIWAGVAAYAIDLGAWLFVLSRVPLSLAVPLASLSYCGIALAGRLLLGERLSPRRWAGTVLIALGAAIVSTTA</sequence>
<evidence type="ECO:0000256" key="6">
    <source>
        <dbReference type="ARBA" id="ARBA00022692"/>
    </source>
</evidence>
<comment type="subcellular location">
    <subcellularLocation>
        <location evidence="1">Cell membrane</location>
        <topology evidence="1">Multi-pass membrane protein</topology>
    </subcellularLocation>
</comment>
<keyword evidence="5" id="KW-0441">Lipid A biosynthesis</keyword>
<dbReference type="InterPro" id="IPR000390">
    <property type="entry name" value="Small_drug/metabolite_transptr"/>
</dbReference>
<dbReference type="OrthoDB" id="7305588at2"/>
<evidence type="ECO:0000313" key="13">
    <source>
        <dbReference type="EMBL" id="PWR23061.1"/>
    </source>
</evidence>
<evidence type="ECO:0000313" key="14">
    <source>
        <dbReference type="Proteomes" id="UP000246077"/>
    </source>
</evidence>
<dbReference type="GO" id="GO:0009103">
    <property type="term" value="P:lipopolysaccharide biosynthetic process"/>
    <property type="evidence" value="ECO:0007669"/>
    <property type="project" value="UniProtKB-KW"/>
</dbReference>
<dbReference type="SUPFAM" id="SSF103481">
    <property type="entry name" value="Multidrug resistance efflux transporter EmrE"/>
    <property type="match status" value="1"/>
</dbReference>
<organism evidence="13 14">
    <name type="scientific">Zavarzinia compransoris</name>
    <dbReference type="NCBI Taxonomy" id="1264899"/>
    <lineage>
        <taxon>Bacteria</taxon>
        <taxon>Pseudomonadati</taxon>
        <taxon>Pseudomonadota</taxon>
        <taxon>Alphaproteobacteria</taxon>
        <taxon>Rhodospirillales</taxon>
        <taxon>Zavarziniaceae</taxon>
        <taxon>Zavarzinia</taxon>
    </lineage>
</organism>
<dbReference type="Proteomes" id="UP000246077">
    <property type="component" value="Unassembled WGS sequence"/>
</dbReference>
<feature type="transmembrane region" description="Helical" evidence="11">
    <location>
        <begin position="49"/>
        <end position="67"/>
    </location>
</feature>
<keyword evidence="2" id="KW-1003">Cell membrane</keyword>
<proteinExistence type="predicted"/>
<dbReference type="EMBL" id="QGLF01000001">
    <property type="protein sequence ID" value="PWR23061.1"/>
    <property type="molecule type" value="Genomic_DNA"/>
</dbReference>
<dbReference type="InterPro" id="IPR000620">
    <property type="entry name" value="EamA_dom"/>
</dbReference>
<evidence type="ECO:0000256" key="1">
    <source>
        <dbReference type="ARBA" id="ARBA00004651"/>
    </source>
</evidence>
<dbReference type="Pfam" id="PF00892">
    <property type="entry name" value="EamA"/>
    <property type="match status" value="1"/>
</dbReference>
<dbReference type="InterPro" id="IPR037185">
    <property type="entry name" value="EmrE-like"/>
</dbReference>
<dbReference type="GO" id="GO:0005886">
    <property type="term" value="C:plasma membrane"/>
    <property type="evidence" value="ECO:0007669"/>
    <property type="project" value="UniProtKB-SubCell"/>
</dbReference>
<keyword evidence="4" id="KW-0997">Cell inner membrane</keyword>
<evidence type="ECO:0000256" key="5">
    <source>
        <dbReference type="ARBA" id="ARBA00022556"/>
    </source>
</evidence>
<feature type="domain" description="EamA" evidence="12">
    <location>
        <begin position="47"/>
        <end position="119"/>
    </location>
</feature>
<dbReference type="GO" id="GO:0009245">
    <property type="term" value="P:lipid A biosynthetic process"/>
    <property type="evidence" value="ECO:0007669"/>
    <property type="project" value="UniProtKB-KW"/>
</dbReference>
<feature type="transmembrane region" description="Helical" evidence="11">
    <location>
        <begin position="6"/>
        <end position="28"/>
    </location>
</feature>
<evidence type="ECO:0000256" key="9">
    <source>
        <dbReference type="ARBA" id="ARBA00023098"/>
    </source>
</evidence>
<protein>
    <submittedName>
        <fullName evidence="13">Transporter</fullName>
    </submittedName>
</protein>
<keyword evidence="8 11" id="KW-1133">Transmembrane helix</keyword>
<evidence type="ECO:0000256" key="10">
    <source>
        <dbReference type="ARBA" id="ARBA00023136"/>
    </source>
</evidence>
<dbReference type="PANTHER" id="PTHR30561">
    <property type="entry name" value="SMR FAMILY PROTON-DEPENDENT DRUG EFFLUX TRANSPORTER SUGE"/>
    <property type="match status" value="1"/>
</dbReference>